<dbReference type="EMBL" id="BDFE01000008">
    <property type="protein sequence ID" value="GAU07901.1"/>
    <property type="molecule type" value="Genomic_DNA"/>
</dbReference>
<dbReference type="AlphaFoldDB" id="A0A194AFN9"/>
<dbReference type="STRING" id="1592317.DPF_0600"/>
<dbReference type="PANTHER" id="PTHR47313:SF1">
    <property type="entry name" value="RIBOSOMAL RNA LARGE SUBUNIT METHYLTRANSFERASE K_L"/>
    <property type="match status" value="1"/>
</dbReference>
<gene>
    <name evidence="5" type="ORF">DPF_0600</name>
</gene>
<protein>
    <submittedName>
        <fullName evidence="5">RNA methyltransferase</fullName>
    </submittedName>
</protein>
<evidence type="ECO:0000256" key="2">
    <source>
        <dbReference type="ARBA" id="ARBA00022679"/>
    </source>
</evidence>
<dbReference type="InterPro" id="IPR000241">
    <property type="entry name" value="RlmKL-like_Mtase"/>
</dbReference>
<evidence type="ECO:0000313" key="5">
    <source>
        <dbReference type="EMBL" id="GAU07901.1"/>
    </source>
</evidence>
<dbReference type="GO" id="GO:0008990">
    <property type="term" value="F:rRNA (guanine-N2-)-methyltransferase activity"/>
    <property type="evidence" value="ECO:0007669"/>
    <property type="project" value="TreeGrafter"/>
</dbReference>
<accession>A0A194AFN9</accession>
<evidence type="ECO:0000259" key="4">
    <source>
        <dbReference type="PROSITE" id="PS51165"/>
    </source>
</evidence>
<keyword evidence="1 5" id="KW-0489">Methyltransferase</keyword>
<dbReference type="InterPro" id="IPR004114">
    <property type="entry name" value="THUMP_dom"/>
</dbReference>
<evidence type="ECO:0000313" key="6">
    <source>
        <dbReference type="Proteomes" id="UP000095200"/>
    </source>
</evidence>
<keyword evidence="3" id="KW-0694">RNA-binding</keyword>
<keyword evidence="2 5" id="KW-0808">Transferase</keyword>
<name>A0A194AFN9_9BACT</name>
<dbReference type="PANTHER" id="PTHR47313">
    <property type="entry name" value="RIBOSOMAL RNA LARGE SUBUNIT METHYLTRANSFERASE K/L"/>
    <property type="match status" value="1"/>
</dbReference>
<dbReference type="Pfam" id="PF01170">
    <property type="entry name" value="UPF0020"/>
    <property type="match status" value="1"/>
</dbReference>
<evidence type="ECO:0000256" key="3">
    <source>
        <dbReference type="PROSITE-ProRule" id="PRU00529"/>
    </source>
</evidence>
<evidence type="ECO:0000256" key="1">
    <source>
        <dbReference type="ARBA" id="ARBA00022603"/>
    </source>
</evidence>
<dbReference type="PROSITE" id="PS00092">
    <property type="entry name" value="N6_MTASE"/>
    <property type="match status" value="1"/>
</dbReference>
<sequence length="404" mass="45109">MALPSTTTPFFVPIYDYQNTHRYFAQIADGLEPLGAQELAELGATDIATTFRGLFFHADTPALYRIIYQSRLITRVNAPLISFACHATKYLYKRARAINWSDFMKVHQTFAVFSHVSGSAINNSHYASLCLKDAIVDFFRDKTGTRPNVDAKTPDVWFHLHIRENHATISLELSGGSLHRRGYRQESVDAPMQETVAAAVVRLSQWTGTTPLCDPMCGSGTLLCEAVMHARHMPAGYLRNHFGFEHMPEFSPTIWKRVKSEADSKIIDLPSGLVRGNDRDPRAIHATRTNLNVLGAATQVVLTTRDVRSIPDLSGTTIITNPPYGIRLGKEEELKKFYKDLGDFLKKRCLDSTAYIYCGNRELIKSIGLRTSFKKAIKSGGLDGRLIKIAIYATSPKASKPPTR</sequence>
<dbReference type="Gene3D" id="3.30.2130.30">
    <property type="match status" value="1"/>
</dbReference>
<comment type="caution">
    <text evidence="5">The sequence shown here is derived from an EMBL/GenBank/DDBJ whole genome shotgun (WGS) entry which is preliminary data.</text>
</comment>
<dbReference type="GO" id="GO:0070043">
    <property type="term" value="F:rRNA (guanine-N7-)-methyltransferase activity"/>
    <property type="evidence" value="ECO:0007669"/>
    <property type="project" value="TreeGrafter"/>
</dbReference>
<dbReference type="PROSITE" id="PS51165">
    <property type="entry name" value="THUMP"/>
    <property type="match status" value="1"/>
</dbReference>
<dbReference type="InterPro" id="IPR002052">
    <property type="entry name" value="DNA_methylase_N6_adenine_CS"/>
</dbReference>
<dbReference type="GO" id="GO:0003723">
    <property type="term" value="F:RNA binding"/>
    <property type="evidence" value="ECO:0007669"/>
    <property type="project" value="UniProtKB-UniRule"/>
</dbReference>
<proteinExistence type="predicted"/>
<dbReference type="SMART" id="SM00981">
    <property type="entry name" value="THUMP"/>
    <property type="match status" value="1"/>
</dbReference>
<dbReference type="Gene3D" id="3.40.50.150">
    <property type="entry name" value="Vaccinia Virus protein VP39"/>
    <property type="match status" value="1"/>
</dbReference>
<dbReference type="Proteomes" id="UP000095200">
    <property type="component" value="Unassembled WGS sequence"/>
</dbReference>
<feature type="domain" description="THUMP" evidence="4">
    <location>
        <begin position="62"/>
        <end position="173"/>
    </location>
</feature>
<dbReference type="InterPro" id="IPR054170">
    <property type="entry name" value="RlmL_1st"/>
</dbReference>
<keyword evidence="6" id="KW-1185">Reference proteome</keyword>
<dbReference type="Pfam" id="PF02926">
    <property type="entry name" value="THUMP"/>
    <property type="match status" value="1"/>
</dbReference>
<organism evidence="5 6">
    <name type="scientific">Desulfoplanes formicivorans</name>
    <dbReference type="NCBI Taxonomy" id="1592317"/>
    <lineage>
        <taxon>Bacteria</taxon>
        <taxon>Pseudomonadati</taxon>
        <taxon>Thermodesulfobacteriota</taxon>
        <taxon>Desulfovibrionia</taxon>
        <taxon>Desulfovibrionales</taxon>
        <taxon>Desulfoplanaceae</taxon>
        <taxon>Desulfoplanes</taxon>
    </lineage>
</organism>
<dbReference type="SUPFAM" id="SSF53335">
    <property type="entry name" value="S-adenosyl-L-methionine-dependent methyltransferases"/>
    <property type="match status" value="1"/>
</dbReference>
<dbReference type="CDD" id="cd11715">
    <property type="entry name" value="THUMP_AdoMetMT"/>
    <property type="match status" value="1"/>
</dbReference>
<reference evidence="6" key="1">
    <citation type="submission" date="2016-06" db="EMBL/GenBank/DDBJ databases">
        <title>Draft genome sequence of Desulfoplanes formicivorans strain Pf12B.</title>
        <authorList>
            <person name="Watanabe M."/>
            <person name="Kojima H."/>
            <person name="Fukui M."/>
        </authorList>
    </citation>
    <scope>NUCLEOTIDE SEQUENCE [LARGE SCALE GENOMIC DNA]</scope>
    <source>
        <strain evidence="6">Pf12B</strain>
    </source>
</reference>
<dbReference type="Pfam" id="PF22020">
    <property type="entry name" value="RlmL_1st"/>
    <property type="match status" value="1"/>
</dbReference>
<dbReference type="InterPro" id="IPR029063">
    <property type="entry name" value="SAM-dependent_MTases_sf"/>
</dbReference>